<organism evidence="1 2">
    <name type="scientific">Sagittula salina</name>
    <dbReference type="NCBI Taxonomy" id="2820268"/>
    <lineage>
        <taxon>Bacteria</taxon>
        <taxon>Pseudomonadati</taxon>
        <taxon>Pseudomonadota</taxon>
        <taxon>Alphaproteobacteria</taxon>
        <taxon>Rhodobacterales</taxon>
        <taxon>Roseobacteraceae</taxon>
        <taxon>Sagittula</taxon>
    </lineage>
</organism>
<keyword evidence="2" id="KW-1185">Reference proteome</keyword>
<accession>A0A940MRM1</accession>
<comment type="caution">
    <text evidence="1">The sequence shown here is derived from an EMBL/GenBank/DDBJ whole genome shotgun (WGS) entry which is preliminary data.</text>
</comment>
<name>A0A940MRM1_9RHOB</name>
<evidence type="ECO:0000313" key="2">
    <source>
        <dbReference type="Proteomes" id="UP000675940"/>
    </source>
</evidence>
<dbReference type="AlphaFoldDB" id="A0A940MRM1"/>
<dbReference type="Gene3D" id="1.10.530.10">
    <property type="match status" value="1"/>
</dbReference>
<reference evidence="1" key="1">
    <citation type="submission" date="2021-03" db="EMBL/GenBank/DDBJ databases">
        <title>Sagittula salina sp. nov. strain M10.9X isolated from the marine waste.</title>
        <authorList>
            <person name="Satari L."/>
            <person name="Molina-Menor E."/>
            <person name="Vidal-Verdu A."/>
            <person name="Pascual J."/>
            <person name="Pereto J."/>
            <person name="Porcar M."/>
        </authorList>
    </citation>
    <scope>NUCLEOTIDE SEQUENCE</scope>
    <source>
        <strain evidence="1">M10.9X</strain>
    </source>
</reference>
<dbReference type="Proteomes" id="UP000675940">
    <property type="component" value="Unassembled WGS sequence"/>
</dbReference>
<sequence length="288" mass="30063">MSGGAFLKGLTGGYVAGQDIKDRRTLHDAIYGRVLDGEPGAWGGGDNRGPGRGILEALGIVEPRAQGDGDFNWTGERFTPSGNGVDASPDVLNQSAPASWEQERAGIFDGESKGDYDALFGFSNREGGRFSNIKLTDMTVDDAIRFSNPKGEYAQWVASRNDGTVATPMGGFQIVGKTLRGVKKGMGLKGNERMTPALQDAMGLYIRNTQGLGAWEGYKGPSDPSRYAARPGTTVAPAVESVALPSAAPQAAPQAAAPASDTMSDMLNARLGRGIATGAPVGTYNFGV</sequence>
<proteinExistence type="predicted"/>
<evidence type="ECO:0000313" key="1">
    <source>
        <dbReference type="EMBL" id="MBP0484678.1"/>
    </source>
</evidence>
<gene>
    <name evidence="1" type="ORF">J5474_19575</name>
</gene>
<dbReference type="RefSeq" id="WP_209363239.1">
    <property type="nucleotide sequence ID" value="NZ_JAGISH010000015.1"/>
</dbReference>
<protein>
    <submittedName>
        <fullName evidence="1">Uncharacterized protein</fullName>
    </submittedName>
</protein>
<dbReference type="EMBL" id="JAGISH010000015">
    <property type="protein sequence ID" value="MBP0484678.1"/>
    <property type="molecule type" value="Genomic_DNA"/>
</dbReference>